<dbReference type="OrthoDB" id="4421226at2"/>
<dbReference type="EMBL" id="CP005286">
    <property type="protein sequence ID" value="AJE33606.1"/>
    <property type="molecule type" value="Genomic_DNA"/>
</dbReference>
<gene>
    <name evidence="2" type="ORF">B842_08785</name>
</gene>
<evidence type="ECO:0000259" key="1">
    <source>
        <dbReference type="Pfam" id="PF18726"/>
    </source>
</evidence>
<dbReference type="AlphaFoldDB" id="A0A0B5D453"/>
<dbReference type="Pfam" id="PF18726">
    <property type="entry name" value="HEPN_SAV_6107"/>
    <property type="match status" value="1"/>
</dbReference>
<name>A0A0B5D453_9CORY</name>
<evidence type="ECO:0000313" key="3">
    <source>
        <dbReference type="Proteomes" id="UP000031524"/>
    </source>
</evidence>
<proteinExistence type="predicted"/>
<evidence type="ECO:0000313" key="2">
    <source>
        <dbReference type="EMBL" id="AJE33606.1"/>
    </source>
</evidence>
<dbReference type="HOGENOM" id="CLU_125870_1_0_11"/>
<accession>A0A0B5D453</accession>
<dbReference type="STRING" id="1223515.B842_08785"/>
<sequence>MAQIISATTRFAGAGAGTRRAGFILKAQVLLAQAHRHREAGEWDLALEVAYQAALRTAGARISASAVAGRRRRPTGAWDQLRMVDAEGERWALVFSQYSRLRSRVASGLELDVDRGVVSTVMDLAAQFLAETEAEAGWVPAAA</sequence>
<feature type="domain" description="SAV-6107-like HEPN" evidence="1">
    <location>
        <begin position="49"/>
        <end position="131"/>
    </location>
</feature>
<dbReference type="InterPro" id="IPR040891">
    <property type="entry name" value="HEPN_SAV_6107"/>
</dbReference>
<reference evidence="2 3" key="1">
    <citation type="submission" date="2013-04" db="EMBL/GenBank/DDBJ databases">
        <title>Complete genome sequence of Corynebacterium humireducens DSM 45392(T), isolated from a wastewater-fed microbial fuel cell.</title>
        <authorList>
            <person name="Ruckert C."/>
            <person name="Albersmeier A."/>
            <person name="Kalinowski J."/>
        </authorList>
    </citation>
    <scope>NUCLEOTIDE SEQUENCE [LARGE SCALE GENOMIC DNA]</scope>
    <source>
        <strain evidence="3">MFC-5</strain>
    </source>
</reference>
<dbReference type="Proteomes" id="UP000031524">
    <property type="component" value="Chromosome"/>
</dbReference>
<dbReference type="KEGG" id="chm:B842_08785"/>
<dbReference type="RefSeq" id="WP_040086236.1">
    <property type="nucleotide sequence ID" value="NZ_BCSU01000003.1"/>
</dbReference>
<keyword evidence="3" id="KW-1185">Reference proteome</keyword>
<protein>
    <recommendedName>
        <fullName evidence="1">SAV-6107-like HEPN domain-containing protein</fullName>
    </recommendedName>
</protein>
<organism evidence="2 3">
    <name type="scientific">Corynebacterium humireducens NBRC 106098 = DSM 45392</name>
    <dbReference type="NCBI Taxonomy" id="1223515"/>
    <lineage>
        <taxon>Bacteria</taxon>
        <taxon>Bacillati</taxon>
        <taxon>Actinomycetota</taxon>
        <taxon>Actinomycetes</taxon>
        <taxon>Mycobacteriales</taxon>
        <taxon>Corynebacteriaceae</taxon>
        <taxon>Corynebacterium</taxon>
    </lineage>
</organism>